<dbReference type="AlphaFoldDB" id="A0A0D1YET2"/>
<evidence type="ECO:0000313" key="3">
    <source>
        <dbReference type="Proteomes" id="UP000037269"/>
    </source>
</evidence>
<gene>
    <name evidence="1" type="ORF">AF333_05035</name>
    <name evidence="2" type="ORF">SAMN04487909_109197</name>
</gene>
<dbReference type="GeneID" id="42304571"/>
<proteinExistence type="predicted"/>
<organism evidence="1 3">
    <name type="scientific">Aneurinibacillus migulanus</name>
    <name type="common">Bacillus migulanus</name>
    <dbReference type="NCBI Taxonomy" id="47500"/>
    <lineage>
        <taxon>Bacteria</taxon>
        <taxon>Bacillati</taxon>
        <taxon>Bacillota</taxon>
        <taxon>Bacilli</taxon>
        <taxon>Bacillales</taxon>
        <taxon>Paenibacillaceae</taxon>
        <taxon>Aneurinibacillus group</taxon>
        <taxon>Aneurinibacillus</taxon>
    </lineage>
</organism>
<keyword evidence="3" id="KW-1185">Reference proteome</keyword>
<evidence type="ECO:0000313" key="2">
    <source>
        <dbReference type="EMBL" id="SDI94967.1"/>
    </source>
</evidence>
<accession>A0A0D1YET2</accession>
<protein>
    <submittedName>
        <fullName evidence="1">Uncharacterized protein</fullName>
    </submittedName>
</protein>
<evidence type="ECO:0000313" key="1">
    <source>
        <dbReference type="EMBL" id="KON94942.1"/>
    </source>
</evidence>
<dbReference type="PATRIC" id="fig|47500.8.peg.5375"/>
<evidence type="ECO:0000313" key="4">
    <source>
        <dbReference type="Proteomes" id="UP000182836"/>
    </source>
</evidence>
<dbReference type="EMBL" id="LGUG01000004">
    <property type="protein sequence ID" value="KON94942.1"/>
    <property type="molecule type" value="Genomic_DNA"/>
</dbReference>
<dbReference type="RefSeq" id="WP_043064984.1">
    <property type="nucleotide sequence ID" value="NZ_BJOA01000078.1"/>
</dbReference>
<name>A0A0D1YET2_ANEMI</name>
<sequence length="78" mass="9122">MDNTKVREFLRSKNWLDIDNDSRYINVMHPYTVLLSEEEGQISLRGNTGSDNGQNGEEIFSFHSLKELQIWFEDNIGE</sequence>
<dbReference type="Proteomes" id="UP000182836">
    <property type="component" value="Unassembled WGS sequence"/>
</dbReference>
<dbReference type="EMBL" id="FNED01000009">
    <property type="protein sequence ID" value="SDI94967.1"/>
    <property type="molecule type" value="Genomic_DNA"/>
</dbReference>
<dbReference type="Proteomes" id="UP000037269">
    <property type="component" value="Unassembled WGS sequence"/>
</dbReference>
<reference evidence="1 3" key="1">
    <citation type="submission" date="2015-07" db="EMBL/GenBank/DDBJ databases">
        <title>Fjat-14205 dsm 2895.</title>
        <authorList>
            <person name="Liu B."/>
            <person name="Wang J."/>
            <person name="Zhu Y."/>
            <person name="Liu G."/>
            <person name="Chen Q."/>
            <person name="Chen Z."/>
            <person name="Lan J."/>
            <person name="Che J."/>
            <person name="Ge C."/>
            <person name="Shi H."/>
            <person name="Pan Z."/>
            <person name="Liu X."/>
        </authorList>
    </citation>
    <scope>NUCLEOTIDE SEQUENCE [LARGE SCALE GENOMIC DNA]</scope>
    <source>
        <strain evidence="1 3">DSM 2895</strain>
    </source>
</reference>
<dbReference type="OrthoDB" id="2679555at2"/>
<reference evidence="2 4" key="2">
    <citation type="submission" date="2016-10" db="EMBL/GenBank/DDBJ databases">
        <authorList>
            <person name="de Groot N.N."/>
        </authorList>
    </citation>
    <scope>NUCLEOTIDE SEQUENCE [LARGE SCALE GENOMIC DNA]</scope>
    <source>
        <strain evidence="2 4">DSM 2895</strain>
    </source>
</reference>